<dbReference type="AlphaFoldDB" id="A0A1G1Y071"/>
<keyword evidence="1" id="KW-0812">Transmembrane</keyword>
<sequence length="60" mass="7357">MYELLRWLFFIGLIIYLPLLAYTHFNKDSFDKNQAIKILYVYGAICWFILIMMFMYNFVS</sequence>
<protein>
    <submittedName>
        <fullName evidence="2">Uncharacterized protein</fullName>
    </submittedName>
</protein>
<comment type="caution">
    <text evidence="2">The sequence shown here is derived from an EMBL/GenBank/DDBJ whole genome shotgun (WGS) entry which is preliminary data.</text>
</comment>
<feature type="transmembrane region" description="Helical" evidence="1">
    <location>
        <begin position="37"/>
        <end position="59"/>
    </location>
</feature>
<organism evidence="2 3">
    <name type="scientific">Candidatus Buchananbacteria bacterium RIFCSPHIGHO2_01_FULL_44_11</name>
    <dbReference type="NCBI Taxonomy" id="1797535"/>
    <lineage>
        <taxon>Bacteria</taxon>
        <taxon>Candidatus Buchananiibacteriota</taxon>
    </lineage>
</organism>
<name>A0A1G1Y071_9BACT</name>
<dbReference type="EMBL" id="MHIE01000015">
    <property type="protein sequence ID" value="OGY45672.1"/>
    <property type="molecule type" value="Genomic_DNA"/>
</dbReference>
<dbReference type="STRING" id="1797535.A2744_00195"/>
<gene>
    <name evidence="2" type="ORF">A2744_00195</name>
</gene>
<evidence type="ECO:0000313" key="3">
    <source>
        <dbReference type="Proteomes" id="UP000178240"/>
    </source>
</evidence>
<keyword evidence="1" id="KW-1133">Transmembrane helix</keyword>
<evidence type="ECO:0000313" key="2">
    <source>
        <dbReference type="EMBL" id="OGY45672.1"/>
    </source>
</evidence>
<proteinExistence type="predicted"/>
<keyword evidence="1" id="KW-0472">Membrane</keyword>
<dbReference type="Proteomes" id="UP000178240">
    <property type="component" value="Unassembled WGS sequence"/>
</dbReference>
<accession>A0A1G1Y071</accession>
<feature type="transmembrane region" description="Helical" evidence="1">
    <location>
        <begin position="6"/>
        <end position="25"/>
    </location>
</feature>
<reference evidence="2 3" key="1">
    <citation type="journal article" date="2016" name="Nat. Commun.">
        <title>Thousands of microbial genomes shed light on interconnected biogeochemical processes in an aquifer system.</title>
        <authorList>
            <person name="Anantharaman K."/>
            <person name="Brown C.T."/>
            <person name="Hug L.A."/>
            <person name="Sharon I."/>
            <person name="Castelle C.J."/>
            <person name="Probst A.J."/>
            <person name="Thomas B.C."/>
            <person name="Singh A."/>
            <person name="Wilkins M.J."/>
            <person name="Karaoz U."/>
            <person name="Brodie E.L."/>
            <person name="Williams K.H."/>
            <person name="Hubbard S.S."/>
            <person name="Banfield J.F."/>
        </authorList>
    </citation>
    <scope>NUCLEOTIDE SEQUENCE [LARGE SCALE GENOMIC DNA]</scope>
</reference>
<evidence type="ECO:0000256" key="1">
    <source>
        <dbReference type="SAM" id="Phobius"/>
    </source>
</evidence>